<dbReference type="InterPro" id="IPR002016">
    <property type="entry name" value="Haem_peroxidase"/>
</dbReference>
<feature type="disulfide bond" evidence="20">
    <location>
        <begin position="201"/>
        <end position="234"/>
    </location>
</feature>
<feature type="binding site" evidence="18">
    <location>
        <position position="78"/>
    </location>
    <ligand>
        <name>Ca(2+)</name>
        <dbReference type="ChEBI" id="CHEBI:29108"/>
        <label>1</label>
    </ligand>
</feature>
<dbReference type="GO" id="GO:0046872">
    <property type="term" value="F:metal ion binding"/>
    <property type="evidence" value="ECO:0007669"/>
    <property type="project" value="UniProtKB-UniRule"/>
</dbReference>
<dbReference type="STRING" id="4155.A0A022PQD1"/>
<evidence type="ECO:0000256" key="21">
    <source>
        <dbReference type="RuleBase" id="RU362060"/>
    </source>
</evidence>
<keyword evidence="8 18" id="KW-0479">Metal-binding</keyword>
<reference evidence="23 24" key="1">
    <citation type="journal article" date="2013" name="Proc. Natl. Acad. Sci. U.S.A.">
        <title>Fine-scale variation in meiotic recombination in Mimulus inferred from population shotgun sequencing.</title>
        <authorList>
            <person name="Hellsten U."/>
            <person name="Wright K.M."/>
            <person name="Jenkins J."/>
            <person name="Shu S."/>
            <person name="Yuan Y."/>
            <person name="Wessler S.R."/>
            <person name="Schmutz J."/>
            <person name="Willis J.H."/>
            <person name="Rokhsar D.S."/>
        </authorList>
    </citation>
    <scope>NUCLEOTIDE SEQUENCE [LARGE SCALE GENOMIC DNA]</scope>
    <source>
        <strain evidence="24">cv. DUN x IM62</strain>
    </source>
</reference>
<keyword evidence="15 21" id="KW-0376">Hydrogen peroxide</keyword>
<evidence type="ECO:0000256" key="11">
    <source>
        <dbReference type="ARBA" id="ARBA00023002"/>
    </source>
</evidence>
<evidence type="ECO:0000256" key="8">
    <source>
        <dbReference type="ARBA" id="ARBA00022723"/>
    </source>
</evidence>
<keyword evidence="14" id="KW-0325">Glycoprotein</keyword>
<dbReference type="eggNOG" id="ENOG502QQ2G">
    <property type="taxonomic scope" value="Eukaryota"/>
</dbReference>
<evidence type="ECO:0000256" key="7">
    <source>
        <dbReference type="ARBA" id="ARBA00022617"/>
    </source>
</evidence>
<evidence type="ECO:0000313" key="24">
    <source>
        <dbReference type="Proteomes" id="UP000030748"/>
    </source>
</evidence>
<dbReference type="InterPro" id="IPR033905">
    <property type="entry name" value="Secretory_peroxidase"/>
</dbReference>
<dbReference type="PANTHER" id="PTHR31235">
    <property type="entry name" value="PEROXIDASE 25-RELATED"/>
    <property type="match status" value="1"/>
</dbReference>
<evidence type="ECO:0000256" key="12">
    <source>
        <dbReference type="ARBA" id="ARBA00023004"/>
    </source>
</evidence>
<dbReference type="SUPFAM" id="SSF48113">
    <property type="entry name" value="Heme-dependent peroxidases"/>
    <property type="match status" value="1"/>
</dbReference>
<comment type="cofactor">
    <cofactor evidence="18 21">
        <name>heme b</name>
        <dbReference type="ChEBI" id="CHEBI:60344"/>
    </cofactor>
    <text evidence="18 21">Binds 1 heme b (iron(II)-protoporphyrin IX) group per subunit.</text>
</comment>
<feature type="non-terminal residue" evidence="23">
    <location>
        <position position="1"/>
    </location>
</feature>
<dbReference type="EC" id="1.11.1.7" evidence="4 21"/>
<dbReference type="FunFam" id="1.10.420.10:FF:000010">
    <property type="entry name" value="Peroxidase"/>
    <property type="match status" value="1"/>
</dbReference>
<comment type="similarity">
    <text evidence="3">Belongs to the peroxidase family. Ascorbate peroxidase subfamily.</text>
</comment>
<dbReference type="Proteomes" id="UP000030748">
    <property type="component" value="Unassembled WGS sequence"/>
</dbReference>
<comment type="function">
    <text evidence="2">Removal of H(2)O(2), oxidation of toxic reductants, biosynthesis and degradation of lignin, suberization, auxin catabolism, response to environmental stresses such as wounding, pathogen attack and oxidative stress. These functions might be dependent on each isozyme/isoform in each plant tissue.</text>
</comment>
<evidence type="ECO:0000256" key="17">
    <source>
        <dbReference type="PIRSR" id="PIRSR600823-2"/>
    </source>
</evidence>
<name>A0A022PQD1_ERYGU</name>
<feature type="disulfide bond" evidence="20">
    <location>
        <begin position="39"/>
        <end position="117"/>
    </location>
</feature>
<dbReference type="GO" id="GO:0020037">
    <property type="term" value="F:heme binding"/>
    <property type="evidence" value="ECO:0007669"/>
    <property type="project" value="UniProtKB-UniRule"/>
</dbReference>
<dbReference type="PROSITE" id="PS50873">
    <property type="entry name" value="PEROXIDASE_4"/>
    <property type="match status" value="1"/>
</dbReference>
<evidence type="ECO:0000256" key="20">
    <source>
        <dbReference type="PIRSR" id="PIRSR600823-5"/>
    </source>
</evidence>
<feature type="disulfide bond" evidence="20">
    <location>
        <begin position="123"/>
        <end position="328"/>
    </location>
</feature>
<feature type="signal peptide" evidence="21">
    <location>
        <begin position="1"/>
        <end position="16"/>
    </location>
</feature>
<feature type="domain" description="Plant heme peroxidase family profile" evidence="22">
    <location>
        <begin position="29"/>
        <end position="331"/>
    </location>
</feature>
<comment type="catalytic activity">
    <reaction evidence="1 21">
        <text>2 a phenolic donor + H2O2 = 2 a phenolic radical donor + 2 H2O</text>
        <dbReference type="Rhea" id="RHEA:56136"/>
        <dbReference type="ChEBI" id="CHEBI:15377"/>
        <dbReference type="ChEBI" id="CHEBI:16240"/>
        <dbReference type="ChEBI" id="CHEBI:139520"/>
        <dbReference type="ChEBI" id="CHEBI:139521"/>
        <dbReference type="EC" id="1.11.1.7"/>
    </reaction>
</comment>
<evidence type="ECO:0000256" key="14">
    <source>
        <dbReference type="ARBA" id="ARBA00023180"/>
    </source>
</evidence>
<comment type="cofactor">
    <cofactor evidence="18 21">
        <name>Ca(2+)</name>
        <dbReference type="ChEBI" id="CHEBI:29108"/>
    </cofactor>
    <text evidence="18 21">Binds 2 calcium ions per subunit.</text>
</comment>
<dbReference type="GO" id="GO:0006950">
    <property type="term" value="P:response to stress"/>
    <property type="evidence" value="ECO:0000318"/>
    <property type="project" value="GO_Central"/>
</dbReference>
<keyword evidence="11 21" id="KW-0560">Oxidoreductase</keyword>
<keyword evidence="24" id="KW-1185">Reference proteome</keyword>
<dbReference type="GO" id="GO:0005576">
    <property type="term" value="C:extracellular region"/>
    <property type="evidence" value="ECO:0007669"/>
    <property type="project" value="UniProtKB-SubCell"/>
</dbReference>
<accession>A0A022PQD1</accession>
<evidence type="ECO:0000256" key="4">
    <source>
        <dbReference type="ARBA" id="ARBA00012313"/>
    </source>
</evidence>
<keyword evidence="13 20" id="KW-1015">Disulfide bond</keyword>
<keyword evidence="7 21" id="KW-0349">Heme</keyword>
<evidence type="ECO:0000256" key="1">
    <source>
        <dbReference type="ARBA" id="ARBA00000189"/>
    </source>
</evidence>
<evidence type="ECO:0000256" key="16">
    <source>
        <dbReference type="PIRSR" id="PIRSR600823-1"/>
    </source>
</evidence>
<evidence type="ECO:0000256" key="3">
    <source>
        <dbReference type="ARBA" id="ARBA00006873"/>
    </source>
</evidence>
<evidence type="ECO:0000256" key="19">
    <source>
        <dbReference type="PIRSR" id="PIRSR600823-4"/>
    </source>
</evidence>
<evidence type="ECO:0000256" key="5">
    <source>
        <dbReference type="ARBA" id="ARBA00022525"/>
    </source>
</evidence>
<dbReference type="Gene3D" id="1.10.520.10">
    <property type="match status" value="1"/>
</dbReference>
<sequence>FRILVALVIIITSYCSFDVSQGGGGGNNQLRVGFYGGSCPNAEAIIRGVVSEAAASDPNNAPILLRLHFHDCFVEGCDGSILIDNRSETDERRAFGHQGVRGFDIIDKAKAQLEGVCPGVVSCADIVAMAARDAVFLAKGPWYEVETGRRDGMVSNIRLADNMPDVGDSIHKLKAKFFEKGLTDKDLVLLSSAHTIGTTACFFMNDRLYHFPAGIGGADPSINPSFMPELKNTCPEKGDVNARIPIDHGSEKTFDNQILQNIRSGFAVLQSDARLYQDPSTRSVVDSYFGLLSPFFGPSFEADFAASMVKMGRIGVLTGELGTIRRVCSSF</sequence>
<gene>
    <name evidence="23" type="ORF">MIMGU_mgv1a019228mg</name>
</gene>
<evidence type="ECO:0000256" key="10">
    <source>
        <dbReference type="ARBA" id="ARBA00022837"/>
    </source>
</evidence>
<feature type="binding site" evidence="18">
    <location>
        <position position="76"/>
    </location>
    <ligand>
        <name>Ca(2+)</name>
        <dbReference type="ChEBI" id="CHEBI:29108"/>
        <label>1</label>
    </ligand>
</feature>
<organism evidence="23 24">
    <name type="scientific">Erythranthe guttata</name>
    <name type="common">Yellow monkey flower</name>
    <name type="synonym">Mimulus guttatus</name>
    <dbReference type="NCBI Taxonomy" id="4155"/>
    <lineage>
        <taxon>Eukaryota</taxon>
        <taxon>Viridiplantae</taxon>
        <taxon>Streptophyta</taxon>
        <taxon>Embryophyta</taxon>
        <taxon>Tracheophyta</taxon>
        <taxon>Spermatophyta</taxon>
        <taxon>Magnoliopsida</taxon>
        <taxon>eudicotyledons</taxon>
        <taxon>Gunneridae</taxon>
        <taxon>Pentapetalae</taxon>
        <taxon>asterids</taxon>
        <taxon>lamiids</taxon>
        <taxon>Lamiales</taxon>
        <taxon>Phrymaceae</taxon>
        <taxon>Erythranthe</taxon>
    </lineage>
</organism>
<proteinExistence type="inferred from homology"/>
<dbReference type="InterPro" id="IPR010255">
    <property type="entry name" value="Haem_peroxidase_sf"/>
</dbReference>
<dbReference type="GO" id="GO:0042744">
    <property type="term" value="P:hydrogen peroxide catabolic process"/>
    <property type="evidence" value="ECO:0007669"/>
    <property type="project" value="UniProtKB-KW"/>
</dbReference>
<feature type="disulfide bond" evidence="20">
    <location>
        <begin position="72"/>
        <end position="77"/>
    </location>
</feature>
<feature type="binding site" evidence="18">
    <location>
        <position position="91"/>
    </location>
    <ligand>
        <name>Ca(2+)</name>
        <dbReference type="ChEBI" id="CHEBI:29108"/>
        <label>1</label>
    </ligand>
</feature>
<evidence type="ECO:0000256" key="2">
    <source>
        <dbReference type="ARBA" id="ARBA00002322"/>
    </source>
</evidence>
<dbReference type="GO" id="GO:0009505">
    <property type="term" value="C:plant-type cell wall"/>
    <property type="evidence" value="ECO:0000318"/>
    <property type="project" value="GO_Central"/>
</dbReference>
<comment type="subcellular location">
    <subcellularLocation>
        <location evidence="21">Secreted</location>
    </subcellularLocation>
</comment>
<dbReference type="GO" id="GO:0004601">
    <property type="term" value="F:peroxidase activity"/>
    <property type="evidence" value="ECO:0000318"/>
    <property type="project" value="GO_Central"/>
</dbReference>
<evidence type="ECO:0000256" key="13">
    <source>
        <dbReference type="ARBA" id="ARBA00023157"/>
    </source>
</evidence>
<dbReference type="PROSITE" id="PS00435">
    <property type="entry name" value="PEROXIDASE_1"/>
    <property type="match status" value="1"/>
</dbReference>
<dbReference type="CDD" id="cd00693">
    <property type="entry name" value="secretory_peroxidase"/>
    <property type="match status" value="1"/>
</dbReference>
<keyword evidence="9 21" id="KW-0732">Signal</keyword>
<feature type="site" description="Transition state stabilizer" evidence="19">
    <location>
        <position position="66"/>
    </location>
</feature>
<dbReference type="Gene3D" id="1.10.420.10">
    <property type="entry name" value="Peroxidase, domain 2"/>
    <property type="match status" value="1"/>
</dbReference>
<dbReference type="GO" id="GO:0140825">
    <property type="term" value="F:lactoperoxidase activity"/>
    <property type="evidence" value="ECO:0007669"/>
    <property type="project" value="UniProtKB-EC"/>
</dbReference>
<dbReference type="FunFam" id="1.10.520.10:FF:000008">
    <property type="entry name" value="Peroxidase"/>
    <property type="match status" value="1"/>
</dbReference>
<feature type="binding site" evidence="18">
    <location>
        <position position="195"/>
    </location>
    <ligand>
        <name>Ca(2+)</name>
        <dbReference type="ChEBI" id="CHEBI:29108"/>
        <label>2</label>
    </ligand>
</feature>
<dbReference type="EMBL" id="KI632331">
    <property type="protein sequence ID" value="EYU18517.1"/>
    <property type="molecule type" value="Genomic_DNA"/>
</dbReference>
<keyword evidence="6 21" id="KW-0575">Peroxidase</keyword>
<evidence type="ECO:0000256" key="15">
    <source>
        <dbReference type="ARBA" id="ARBA00023324"/>
    </source>
</evidence>
<dbReference type="PRINTS" id="PR00461">
    <property type="entry name" value="PLPEROXIDASE"/>
</dbReference>
<dbReference type="InterPro" id="IPR019793">
    <property type="entry name" value="Peroxidases_heam-ligand_BS"/>
</dbReference>
<protein>
    <recommendedName>
        <fullName evidence="4 21">Peroxidase</fullName>
        <ecNumber evidence="4 21">1.11.1.7</ecNumber>
    </recommendedName>
</protein>
<dbReference type="Pfam" id="PF00141">
    <property type="entry name" value="peroxidase"/>
    <property type="match status" value="1"/>
</dbReference>
<feature type="binding site" evidence="18">
    <location>
        <position position="71"/>
    </location>
    <ligand>
        <name>Ca(2+)</name>
        <dbReference type="ChEBI" id="CHEBI:29108"/>
        <label>1</label>
    </ligand>
</feature>
<feature type="binding site" evidence="18">
    <location>
        <position position="74"/>
    </location>
    <ligand>
        <name>Ca(2+)</name>
        <dbReference type="ChEBI" id="CHEBI:29108"/>
        <label>1</label>
    </ligand>
</feature>
<keyword evidence="12 18" id="KW-0408">Iron</keyword>
<feature type="chain" id="PRO_5005101130" description="Peroxidase" evidence="21">
    <location>
        <begin position="17"/>
        <end position="331"/>
    </location>
</feature>
<evidence type="ECO:0000256" key="6">
    <source>
        <dbReference type="ARBA" id="ARBA00022559"/>
    </source>
</evidence>
<keyword evidence="5 21" id="KW-0964">Secreted</keyword>
<feature type="binding site" evidence="18">
    <location>
        <position position="247"/>
    </location>
    <ligand>
        <name>Ca(2+)</name>
        <dbReference type="ChEBI" id="CHEBI:29108"/>
        <label>2</label>
    </ligand>
</feature>
<feature type="active site" description="Proton acceptor" evidence="16">
    <location>
        <position position="70"/>
    </location>
</feature>
<dbReference type="PRINTS" id="PR00458">
    <property type="entry name" value="PEROXIDASE"/>
</dbReference>
<feature type="binding site" evidence="18">
    <location>
        <position position="80"/>
    </location>
    <ligand>
        <name>Ca(2+)</name>
        <dbReference type="ChEBI" id="CHEBI:29108"/>
        <label>1</label>
    </ligand>
</feature>
<comment type="similarity">
    <text evidence="21">Belongs to the peroxidase family. Classical plant (class III) peroxidase subfamily.</text>
</comment>
<feature type="binding site" description="axial binding residue" evidence="18">
    <location>
        <position position="194"/>
    </location>
    <ligand>
        <name>heme b</name>
        <dbReference type="ChEBI" id="CHEBI:60344"/>
    </ligand>
    <ligandPart>
        <name>Fe</name>
        <dbReference type="ChEBI" id="CHEBI:18248"/>
    </ligandPart>
</feature>
<evidence type="ECO:0000313" key="23">
    <source>
        <dbReference type="EMBL" id="EYU18517.1"/>
    </source>
</evidence>
<feature type="binding site" evidence="18">
    <location>
        <position position="255"/>
    </location>
    <ligand>
        <name>Ca(2+)</name>
        <dbReference type="ChEBI" id="CHEBI:29108"/>
        <label>2</label>
    </ligand>
</feature>
<evidence type="ECO:0000256" key="18">
    <source>
        <dbReference type="PIRSR" id="PIRSR600823-3"/>
    </source>
</evidence>
<evidence type="ECO:0000256" key="9">
    <source>
        <dbReference type="ARBA" id="ARBA00022729"/>
    </source>
</evidence>
<dbReference type="GO" id="GO:0006979">
    <property type="term" value="P:response to oxidative stress"/>
    <property type="evidence" value="ECO:0007669"/>
    <property type="project" value="UniProtKB-UniRule"/>
</dbReference>
<evidence type="ECO:0000259" key="22">
    <source>
        <dbReference type="PROSITE" id="PS50873"/>
    </source>
</evidence>
<dbReference type="PROSITE" id="PS00436">
    <property type="entry name" value="PEROXIDASE_2"/>
    <property type="match status" value="1"/>
</dbReference>
<feature type="binding site" evidence="17">
    <location>
        <position position="164"/>
    </location>
    <ligand>
        <name>substrate</name>
    </ligand>
</feature>
<dbReference type="InterPro" id="IPR000823">
    <property type="entry name" value="Peroxidase_pln"/>
</dbReference>
<dbReference type="AlphaFoldDB" id="A0A022PQD1"/>
<keyword evidence="10 18" id="KW-0106">Calcium</keyword>
<dbReference type="InterPro" id="IPR019794">
    <property type="entry name" value="Peroxidases_AS"/>
</dbReference>